<organism evidence="1">
    <name type="scientific">Staphylococcus aureus</name>
    <dbReference type="NCBI Taxonomy" id="1280"/>
    <lineage>
        <taxon>Bacteria</taxon>
        <taxon>Bacillati</taxon>
        <taxon>Bacillota</taxon>
        <taxon>Bacilli</taxon>
        <taxon>Bacillales</taxon>
        <taxon>Staphylococcaceae</taxon>
        <taxon>Staphylococcus</taxon>
    </lineage>
</organism>
<accession>A0A6K2NQP7</accession>
<dbReference type="NCBIfam" id="NF038340">
    <property type="entry name" value="SAR2788_fam"/>
    <property type="match status" value="1"/>
</dbReference>
<evidence type="ECO:0000313" key="1">
    <source>
        <dbReference type="EMBL" id="VYU04264.1"/>
    </source>
</evidence>
<gene>
    <name evidence="1" type="ORF">SALFYP88_01364</name>
</gene>
<sequence length="112" mass="13091">MEKRKEDIDLDKNIQYDLNTNSMDVKGRYVDENGKLINKNYDVFVEQFENAEYEATFIDKETGVIIKFNSIEAKSSALPLVILAAVARYGINYAIKTYEKSNSNRYQNKEFW</sequence>
<dbReference type="KEGG" id="sams:NI36_01915"/>
<proteinExistence type="predicted"/>
<dbReference type="AlphaFoldDB" id="A0A6K2NQP7"/>
<name>A0A6K2NQP7_STAAU</name>
<reference evidence="1" key="1">
    <citation type="submission" date="2019-11" db="EMBL/GenBank/DDBJ databases">
        <authorList>
            <person name="Feng L."/>
        </authorList>
    </citation>
    <scope>NUCLEOTIDE SEQUENCE</scope>
    <source>
        <strain evidence="1">SaureusLFYP88</strain>
    </source>
</reference>
<protein>
    <submittedName>
        <fullName evidence="1">Uncharacterized protein</fullName>
    </submittedName>
</protein>
<dbReference type="EMBL" id="CACRUD010000009">
    <property type="protein sequence ID" value="VYU04264.1"/>
    <property type="molecule type" value="Genomic_DNA"/>
</dbReference>